<proteinExistence type="predicted"/>
<dbReference type="EMBL" id="GBRH01195748">
    <property type="protein sequence ID" value="JAE02148.1"/>
    <property type="molecule type" value="Transcribed_RNA"/>
</dbReference>
<name>A0A0A9F1K5_ARUDO</name>
<keyword evidence="1" id="KW-0732">Signal</keyword>
<evidence type="ECO:0000313" key="2">
    <source>
        <dbReference type="EMBL" id="JAE02148.1"/>
    </source>
</evidence>
<protein>
    <submittedName>
        <fullName evidence="2">Uncharacterized protein</fullName>
    </submittedName>
</protein>
<reference evidence="2" key="2">
    <citation type="journal article" date="2015" name="Data Brief">
        <title>Shoot transcriptome of the giant reed, Arundo donax.</title>
        <authorList>
            <person name="Barrero R.A."/>
            <person name="Guerrero F.D."/>
            <person name="Moolhuijzen P."/>
            <person name="Goolsby J.A."/>
            <person name="Tidwell J."/>
            <person name="Bellgard S.E."/>
            <person name="Bellgard M.I."/>
        </authorList>
    </citation>
    <scope>NUCLEOTIDE SEQUENCE</scope>
    <source>
        <tissue evidence="2">Shoot tissue taken approximately 20 cm above the soil surface</tissue>
    </source>
</reference>
<accession>A0A0A9F1K5</accession>
<dbReference type="AlphaFoldDB" id="A0A0A9F1K5"/>
<reference evidence="2" key="1">
    <citation type="submission" date="2014-09" db="EMBL/GenBank/DDBJ databases">
        <authorList>
            <person name="Magalhaes I.L.F."/>
            <person name="Oliveira U."/>
            <person name="Santos F.R."/>
            <person name="Vidigal T.H.D.A."/>
            <person name="Brescovit A.D."/>
            <person name="Santos A.J."/>
        </authorList>
    </citation>
    <scope>NUCLEOTIDE SEQUENCE</scope>
    <source>
        <tissue evidence="2">Shoot tissue taken approximately 20 cm above the soil surface</tissue>
    </source>
</reference>
<sequence length="41" mass="4550">MLTYVLFLCNMIFSLDISSTSLCFTMCQCFILSNNSAACVT</sequence>
<organism evidence="2">
    <name type="scientific">Arundo donax</name>
    <name type="common">Giant reed</name>
    <name type="synonym">Donax arundinaceus</name>
    <dbReference type="NCBI Taxonomy" id="35708"/>
    <lineage>
        <taxon>Eukaryota</taxon>
        <taxon>Viridiplantae</taxon>
        <taxon>Streptophyta</taxon>
        <taxon>Embryophyta</taxon>
        <taxon>Tracheophyta</taxon>
        <taxon>Spermatophyta</taxon>
        <taxon>Magnoliopsida</taxon>
        <taxon>Liliopsida</taxon>
        <taxon>Poales</taxon>
        <taxon>Poaceae</taxon>
        <taxon>PACMAD clade</taxon>
        <taxon>Arundinoideae</taxon>
        <taxon>Arundineae</taxon>
        <taxon>Arundo</taxon>
    </lineage>
</organism>
<feature type="chain" id="PRO_5002064517" evidence="1">
    <location>
        <begin position="24"/>
        <end position="41"/>
    </location>
</feature>
<feature type="signal peptide" evidence="1">
    <location>
        <begin position="1"/>
        <end position="23"/>
    </location>
</feature>
<evidence type="ECO:0000256" key="1">
    <source>
        <dbReference type="SAM" id="SignalP"/>
    </source>
</evidence>